<proteinExistence type="predicted"/>
<dbReference type="Proteomes" id="UP000477849">
    <property type="component" value="Unassembled WGS sequence"/>
</dbReference>
<evidence type="ECO:0000313" key="1">
    <source>
        <dbReference type="EMBL" id="NGO63060.1"/>
    </source>
</evidence>
<reference evidence="1 2" key="1">
    <citation type="submission" date="2020-02" db="EMBL/GenBank/DDBJ databases">
        <title>Genome sequence of the type strain CCBAU10050 of Rhizobium daejeonense.</title>
        <authorList>
            <person name="Gao J."/>
            <person name="Sun J."/>
        </authorList>
    </citation>
    <scope>NUCLEOTIDE SEQUENCE [LARGE SCALE GENOMIC DNA]</scope>
    <source>
        <strain evidence="1 2">CCBAU10050</strain>
    </source>
</reference>
<comment type="caution">
    <text evidence="1">The sequence shown here is derived from an EMBL/GenBank/DDBJ whole genome shotgun (WGS) entry which is preliminary data.</text>
</comment>
<evidence type="ECO:0000313" key="2">
    <source>
        <dbReference type="Proteomes" id="UP000477849"/>
    </source>
</evidence>
<name>A0A6M1S1S2_9HYPH</name>
<evidence type="ECO:0008006" key="3">
    <source>
        <dbReference type="Google" id="ProtNLM"/>
    </source>
</evidence>
<keyword evidence="2" id="KW-1185">Reference proteome</keyword>
<protein>
    <recommendedName>
        <fullName evidence="3">Lipoprotein</fullName>
    </recommendedName>
</protein>
<sequence length="208" mass="22234">MLARIFRFSFALLLFVALASCSIFQGRPITRPLVYYVREVTVMADAGVPLGVIRGVDRRVSAAVASTRPPAGAQRVAMLVRIEEVGTGFGARRGIPNARFVTTAVSLETGEPVAEGTFNVSGTTDAPGMAEESLAEEISARIRFAFSLVNPSLRKVVRPPRTMMTKFVNDPPEPVMPEMPVAPVVVPNPAATRINPEDGASGTIRLGN</sequence>
<organism evidence="1 2">
    <name type="scientific">Rhizobium daejeonense</name>
    <dbReference type="NCBI Taxonomy" id="240521"/>
    <lineage>
        <taxon>Bacteria</taxon>
        <taxon>Pseudomonadati</taxon>
        <taxon>Pseudomonadota</taxon>
        <taxon>Alphaproteobacteria</taxon>
        <taxon>Hyphomicrobiales</taxon>
        <taxon>Rhizobiaceae</taxon>
        <taxon>Rhizobium/Agrobacterium group</taxon>
        <taxon>Rhizobium</taxon>
    </lineage>
</organism>
<dbReference type="RefSeq" id="WP_163899333.1">
    <property type="nucleotide sequence ID" value="NZ_CP048427.1"/>
</dbReference>
<dbReference type="EMBL" id="JAAKZH010000001">
    <property type="protein sequence ID" value="NGO63060.1"/>
    <property type="molecule type" value="Genomic_DNA"/>
</dbReference>
<dbReference type="PROSITE" id="PS51257">
    <property type="entry name" value="PROKAR_LIPOPROTEIN"/>
    <property type="match status" value="1"/>
</dbReference>
<dbReference type="AlphaFoldDB" id="A0A6M1S1S2"/>
<accession>A0A6M1S1S2</accession>
<gene>
    <name evidence="1" type="ORF">G6N76_05195</name>
</gene>